<dbReference type="Proteomes" id="UP000007875">
    <property type="component" value="Unassembled WGS sequence"/>
</dbReference>
<dbReference type="GO" id="GO:0080025">
    <property type="term" value="F:phosphatidylinositol-3,5-bisphosphate binding"/>
    <property type="evidence" value="ECO:0007669"/>
    <property type="project" value="TreeGrafter"/>
</dbReference>
<accession>H2YI34</accession>
<feature type="coiled-coil region" evidence="1">
    <location>
        <begin position="17"/>
        <end position="96"/>
    </location>
</feature>
<proteinExistence type="predicted"/>
<dbReference type="STRING" id="51511.ENSCSAVP00000004983"/>
<sequence>MLRAEIARLKAEIDLMQTEHSDEVRKLLEKIQDLQQELKESRLISEDAANEVMKIKKQAAAAEQQAESAVKAQSLLVDVEKRALSNEEMYKKLKEKHLALVKDHAGLLRKNADTRKQADSLQQSAGDFEGEKLRLISDLERLESQVEIEKSNLKDAEKRRKE</sequence>
<evidence type="ECO:0000313" key="2">
    <source>
        <dbReference type="Ensembl" id="ENSCSAVP00000004983.1"/>
    </source>
</evidence>
<dbReference type="GO" id="GO:0035615">
    <property type="term" value="F:clathrin adaptor activity"/>
    <property type="evidence" value="ECO:0007669"/>
    <property type="project" value="TreeGrafter"/>
</dbReference>
<organism evidence="2 3">
    <name type="scientific">Ciona savignyi</name>
    <name type="common">Pacific transparent sea squirt</name>
    <dbReference type="NCBI Taxonomy" id="51511"/>
    <lineage>
        <taxon>Eukaryota</taxon>
        <taxon>Metazoa</taxon>
        <taxon>Chordata</taxon>
        <taxon>Tunicata</taxon>
        <taxon>Ascidiacea</taxon>
        <taxon>Phlebobranchia</taxon>
        <taxon>Cionidae</taxon>
        <taxon>Ciona</taxon>
    </lineage>
</organism>
<dbReference type="GO" id="GO:0030136">
    <property type="term" value="C:clathrin-coated vesicle"/>
    <property type="evidence" value="ECO:0007669"/>
    <property type="project" value="TreeGrafter"/>
</dbReference>
<dbReference type="PANTHER" id="PTHR10407:SF15">
    <property type="entry name" value="HUNTINGTIN INTERACTING PROTEIN 1"/>
    <property type="match status" value="1"/>
</dbReference>
<dbReference type="GO" id="GO:0048268">
    <property type="term" value="P:clathrin coat assembly"/>
    <property type="evidence" value="ECO:0007669"/>
    <property type="project" value="TreeGrafter"/>
</dbReference>
<reference evidence="2" key="3">
    <citation type="submission" date="2025-09" db="UniProtKB">
        <authorList>
            <consortium name="Ensembl"/>
        </authorList>
    </citation>
    <scope>IDENTIFICATION</scope>
</reference>
<dbReference type="eggNOG" id="KOG0980">
    <property type="taxonomic scope" value="Eukaryota"/>
</dbReference>
<dbReference type="InParanoid" id="H2YI34"/>
<keyword evidence="1" id="KW-0175">Coiled coil</keyword>
<dbReference type="Gene3D" id="1.20.5.1700">
    <property type="match status" value="1"/>
</dbReference>
<feature type="coiled-coil region" evidence="1">
    <location>
        <begin position="132"/>
        <end position="159"/>
    </location>
</feature>
<name>H2YI34_CIOSA</name>
<dbReference type="GO" id="GO:0051015">
    <property type="term" value="F:actin filament binding"/>
    <property type="evidence" value="ECO:0007669"/>
    <property type="project" value="TreeGrafter"/>
</dbReference>
<dbReference type="GO" id="GO:0043325">
    <property type="term" value="F:phosphatidylinositol-3,4-bisphosphate binding"/>
    <property type="evidence" value="ECO:0007669"/>
    <property type="project" value="TreeGrafter"/>
</dbReference>
<dbReference type="GO" id="GO:0030864">
    <property type="term" value="C:cortical actin cytoskeleton"/>
    <property type="evidence" value="ECO:0007669"/>
    <property type="project" value="TreeGrafter"/>
</dbReference>
<dbReference type="GO" id="GO:0006897">
    <property type="term" value="P:endocytosis"/>
    <property type="evidence" value="ECO:0007669"/>
    <property type="project" value="InterPro"/>
</dbReference>
<reference evidence="3" key="1">
    <citation type="submission" date="2003-08" db="EMBL/GenBank/DDBJ databases">
        <authorList>
            <person name="Birren B."/>
            <person name="Nusbaum C."/>
            <person name="Abebe A."/>
            <person name="Abouelleil A."/>
            <person name="Adekoya E."/>
            <person name="Ait-zahra M."/>
            <person name="Allen N."/>
            <person name="Allen T."/>
            <person name="An P."/>
            <person name="Anderson M."/>
            <person name="Anderson S."/>
            <person name="Arachchi H."/>
            <person name="Armbruster J."/>
            <person name="Bachantsang P."/>
            <person name="Baldwin J."/>
            <person name="Barry A."/>
            <person name="Bayul T."/>
            <person name="Blitshsteyn B."/>
            <person name="Bloom T."/>
            <person name="Blye J."/>
            <person name="Boguslavskiy L."/>
            <person name="Borowsky M."/>
            <person name="Boukhgalter B."/>
            <person name="Brunache A."/>
            <person name="Butler J."/>
            <person name="Calixte N."/>
            <person name="Calvo S."/>
            <person name="Camarata J."/>
            <person name="Campo K."/>
            <person name="Chang J."/>
            <person name="Cheshatsang Y."/>
            <person name="Citroen M."/>
            <person name="Collymore A."/>
            <person name="Considine T."/>
            <person name="Cook A."/>
            <person name="Cooke P."/>
            <person name="Corum B."/>
            <person name="Cuomo C."/>
            <person name="David R."/>
            <person name="Dawoe T."/>
            <person name="Degray S."/>
            <person name="Dodge S."/>
            <person name="Dooley K."/>
            <person name="Dorje P."/>
            <person name="Dorjee K."/>
            <person name="Dorris L."/>
            <person name="Duffey N."/>
            <person name="Dupes A."/>
            <person name="Elkins T."/>
            <person name="Engels R."/>
            <person name="Erickson J."/>
            <person name="Farina A."/>
            <person name="Faro S."/>
            <person name="Ferreira P."/>
            <person name="Fischer H."/>
            <person name="Fitzgerald M."/>
            <person name="Foley K."/>
            <person name="Gage D."/>
            <person name="Galagan J."/>
            <person name="Gearin G."/>
            <person name="Gnerre S."/>
            <person name="Gnirke A."/>
            <person name="Goyette A."/>
            <person name="Graham J."/>
            <person name="Grandbois E."/>
            <person name="Gyaltsen K."/>
            <person name="Hafez N."/>
            <person name="Hagopian D."/>
            <person name="Hagos B."/>
            <person name="Hall J."/>
            <person name="Hatcher B."/>
            <person name="Heller A."/>
            <person name="Higgins H."/>
            <person name="Honan T."/>
            <person name="Horn A."/>
            <person name="Houde N."/>
            <person name="Hughes L."/>
            <person name="Hulme W."/>
            <person name="Husby E."/>
            <person name="Iliev I."/>
            <person name="Jaffe D."/>
            <person name="Jones C."/>
            <person name="Kamal M."/>
            <person name="Kamat A."/>
            <person name="Kamvysselis M."/>
            <person name="Karlsson E."/>
            <person name="Kells C."/>
            <person name="Kieu A."/>
            <person name="Kisner P."/>
            <person name="Kodira C."/>
            <person name="Kulbokas E."/>
            <person name="Labutti K."/>
            <person name="Lama D."/>
            <person name="Landers T."/>
            <person name="Leger J."/>
            <person name="Levine S."/>
            <person name="Lewis D."/>
            <person name="Lewis T."/>
            <person name="Lindblad-toh K."/>
            <person name="Liu X."/>
            <person name="Lokyitsang T."/>
            <person name="Lokyitsang Y."/>
            <person name="Lucien O."/>
            <person name="Lui A."/>
            <person name="Ma L.J."/>
            <person name="Mabbitt R."/>
            <person name="Macdonald J."/>
            <person name="Maclean C."/>
            <person name="Major J."/>
            <person name="Manning J."/>
            <person name="Marabella R."/>
            <person name="Maru K."/>
            <person name="Matthews C."/>
            <person name="Mauceli E."/>
            <person name="Mccarthy M."/>
            <person name="Mcdonough S."/>
            <person name="Mcghee T."/>
            <person name="Meldrim J."/>
            <person name="Meneus L."/>
            <person name="Mesirov J."/>
            <person name="Mihalev A."/>
            <person name="Mihova T."/>
            <person name="Mikkelsen T."/>
            <person name="Mlenga V."/>
            <person name="Moru K."/>
            <person name="Mozes J."/>
            <person name="Mulrain L."/>
            <person name="Munson G."/>
            <person name="Naylor J."/>
            <person name="Newes C."/>
            <person name="Nguyen C."/>
            <person name="Nguyen N."/>
            <person name="Nguyen T."/>
            <person name="Nicol R."/>
            <person name="Nielsen C."/>
            <person name="Nizzari M."/>
            <person name="Norbu C."/>
            <person name="Norbu N."/>
            <person name="O'donnell P."/>
            <person name="Okoawo O."/>
            <person name="O'leary S."/>
            <person name="Omotosho B."/>
            <person name="O'neill K."/>
            <person name="Osman S."/>
            <person name="Parker S."/>
            <person name="Perrin D."/>
            <person name="Phunkhang P."/>
            <person name="Piqani B."/>
            <person name="Purcell S."/>
            <person name="Rachupka T."/>
            <person name="Ramasamy U."/>
            <person name="Rameau R."/>
            <person name="Ray V."/>
            <person name="Raymond C."/>
            <person name="Retta R."/>
            <person name="Richardson S."/>
            <person name="Rise C."/>
            <person name="Rodriguez J."/>
            <person name="Rogers J."/>
            <person name="Rogov P."/>
            <person name="Rutman M."/>
            <person name="Schupbach R."/>
            <person name="Seaman C."/>
            <person name="Settipalli S."/>
            <person name="Sharpe T."/>
            <person name="Sheridan J."/>
            <person name="Sherpa N."/>
            <person name="Shi J."/>
            <person name="Smirnov S."/>
            <person name="Smith C."/>
            <person name="Sougnez C."/>
            <person name="Spencer B."/>
            <person name="Stalker J."/>
            <person name="Stange-thomann N."/>
            <person name="Stavropoulos S."/>
            <person name="Stetson K."/>
            <person name="Stone C."/>
            <person name="Stone S."/>
            <person name="Stubbs M."/>
            <person name="Talamas J."/>
            <person name="Tchuinga P."/>
            <person name="Tenzing P."/>
            <person name="Tesfaye S."/>
            <person name="Theodore J."/>
            <person name="Thoulutsang Y."/>
            <person name="Topham K."/>
            <person name="Towey S."/>
            <person name="Tsamla T."/>
            <person name="Tsomo N."/>
            <person name="Vallee D."/>
            <person name="Vassiliev H."/>
            <person name="Venkataraman V."/>
            <person name="Vinson J."/>
            <person name="Vo A."/>
            <person name="Wade C."/>
            <person name="Wang S."/>
            <person name="Wangchuk T."/>
            <person name="Wangdi T."/>
            <person name="Whittaker C."/>
            <person name="Wilkinson J."/>
            <person name="Wu Y."/>
            <person name="Wyman D."/>
            <person name="Yadav S."/>
            <person name="Yang S."/>
            <person name="Yang X."/>
            <person name="Yeager S."/>
            <person name="Yee E."/>
            <person name="Young G."/>
            <person name="Zainoun J."/>
            <person name="Zembeck L."/>
            <person name="Zimmer A."/>
            <person name="Zody M."/>
            <person name="Lander E."/>
        </authorList>
    </citation>
    <scope>NUCLEOTIDE SEQUENCE [LARGE SCALE GENOMIC DNA]</scope>
</reference>
<evidence type="ECO:0000313" key="3">
    <source>
        <dbReference type="Proteomes" id="UP000007875"/>
    </source>
</evidence>
<dbReference type="InterPro" id="IPR030224">
    <property type="entry name" value="Sla2_fam"/>
</dbReference>
<keyword evidence="3" id="KW-1185">Reference proteome</keyword>
<protein>
    <submittedName>
        <fullName evidence="2">Uncharacterized protein</fullName>
    </submittedName>
</protein>
<dbReference type="GO" id="GO:0032051">
    <property type="term" value="F:clathrin light chain binding"/>
    <property type="evidence" value="ECO:0007669"/>
    <property type="project" value="TreeGrafter"/>
</dbReference>
<dbReference type="Ensembl" id="ENSCSAVT00000005054.1">
    <property type="protein sequence ID" value="ENSCSAVP00000004983.1"/>
    <property type="gene ID" value="ENSCSAVG00000002968.1"/>
</dbReference>
<dbReference type="PANTHER" id="PTHR10407">
    <property type="entry name" value="HUNTINGTIN INTERACTING PROTEIN 1"/>
    <property type="match status" value="1"/>
</dbReference>
<dbReference type="Gene3D" id="6.10.250.920">
    <property type="match status" value="1"/>
</dbReference>
<dbReference type="GO" id="GO:0007015">
    <property type="term" value="P:actin filament organization"/>
    <property type="evidence" value="ECO:0007669"/>
    <property type="project" value="TreeGrafter"/>
</dbReference>
<evidence type="ECO:0000256" key="1">
    <source>
        <dbReference type="SAM" id="Coils"/>
    </source>
</evidence>
<dbReference type="HOGENOM" id="CLU_1639178_0_0_1"/>
<reference evidence="2" key="2">
    <citation type="submission" date="2025-08" db="UniProtKB">
        <authorList>
            <consortium name="Ensembl"/>
        </authorList>
    </citation>
    <scope>IDENTIFICATION</scope>
</reference>
<dbReference type="AlphaFoldDB" id="H2YI34"/>